<dbReference type="Proteomes" id="UP000887566">
    <property type="component" value="Unplaced"/>
</dbReference>
<feature type="chain" id="PRO_5037057712" evidence="1">
    <location>
        <begin position="24"/>
        <end position="142"/>
    </location>
</feature>
<sequence length="142" mass="16494">MTSDWKLLMLVSIIYAFTGLATANEKSLVKHLMEDYDPSVRPVKNQTTVTIVQLSVVLQNFIEVIESSETIRVNLIYNSFWTDEYLTWDPLEYDNITDIVIAANRIWLPDYIILTRSRISELHSTFHLCAEMEELGWHQLVG</sequence>
<keyword evidence="3" id="KW-1185">Reference proteome</keyword>
<name>A0A914VYS0_9BILA</name>
<dbReference type="GO" id="GO:0004888">
    <property type="term" value="F:transmembrane signaling receptor activity"/>
    <property type="evidence" value="ECO:0007669"/>
    <property type="project" value="InterPro"/>
</dbReference>
<reference evidence="4" key="1">
    <citation type="submission" date="2022-11" db="UniProtKB">
        <authorList>
            <consortium name="WormBaseParasite"/>
        </authorList>
    </citation>
    <scope>IDENTIFICATION</scope>
</reference>
<dbReference type="InterPro" id="IPR006202">
    <property type="entry name" value="Neur_chan_lig-bd"/>
</dbReference>
<dbReference type="InterPro" id="IPR036734">
    <property type="entry name" value="Neur_chan_lig-bd_sf"/>
</dbReference>
<dbReference type="GO" id="GO:0016020">
    <property type="term" value="C:membrane"/>
    <property type="evidence" value="ECO:0007669"/>
    <property type="project" value="InterPro"/>
</dbReference>
<feature type="domain" description="Neurotransmitter-gated ion-channel ligand-binding" evidence="2">
    <location>
        <begin position="25"/>
        <end position="125"/>
    </location>
</feature>
<evidence type="ECO:0000313" key="4">
    <source>
        <dbReference type="WBParaSite" id="PSAMB.scaffold2672size21903.g18730.t1"/>
    </source>
</evidence>
<evidence type="ECO:0000256" key="1">
    <source>
        <dbReference type="SAM" id="SignalP"/>
    </source>
</evidence>
<dbReference type="PANTHER" id="PTHR18945">
    <property type="entry name" value="NEUROTRANSMITTER GATED ION CHANNEL"/>
    <property type="match status" value="1"/>
</dbReference>
<dbReference type="WBParaSite" id="PSAMB.scaffold2672size21903.g18730.t1">
    <property type="protein sequence ID" value="PSAMB.scaffold2672size21903.g18730.t1"/>
    <property type="gene ID" value="PSAMB.scaffold2672size21903.g18730"/>
</dbReference>
<dbReference type="AlphaFoldDB" id="A0A914VYS0"/>
<dbReference type="Gene3D" id="2.70.170.10">
    <property type="entry name" value="Neurotransmitter-gated ion-channel ligand-binding domain"/>
    <property type="match status" value="1"/>
</dbReference>
<evidence type="ECO:0000313" key="3">
    <source>
        <dbReference type="Proteomes" id="UP000887566"/>
    </source>
</evidence>
<evidence type="ECO:0000259" key="2">
    <source>
        <dbReference type="Pfam" id="PF02931"/>
    </source>
</evidence>
<dbReference type="GO" id="GO:0005230">
    <property type="term" value="F:extracellular ligand-gated monoatomic ion channel activity"/>
    <property type="evidence" value="ECO:0007669"/>
    <property type="project" value="InterPro"/>
</dbReference>
<protein>
    <submittedName>
        <fullName evidence="4">Neurotransmitter-gated ion-channel ligand-binding domain-containing protein</fullName>
    </submittedName>
</protein>
<dbReference type="SUPFAM" id="SSF63712">
    <property type="entry name" value="Nicotinic receptor ligand binding domain-like"/>
    <property type="match status" value="1"/>
</dbReference>
<proteinExistence type="predicted"/>
<dbReference type="InterPro" id="IPR006201">
    <property type="entry name" value="Neur_channel"/>
</dbReference>
<accession>A0A914VYS0</accession>
<dbReference type="Pfam" id="PF02931">
    <property type="entry name" value="Neur_chan_LBD"/>
    <property type="match status" value="1"/>
</dbReference>
<keyword evidence="1" id="KW-0732">Signal</keyword>
<feature type="signal peptide" evidence="1">
    <location>
        <begin position="1"/>
        <end position="23"/>
    </location>
</feature>
<organism evidence="3 4">
    <name type="scientific">Plectus sambesii</name>
    <dbReference type="NCBI Taxonomy" id="2011161"/>
    <lineage>
        <taxon>Eukaryota</taxon>
        <taxon>Metazoa</taxon>
        <taxon>Ecdysozoa</taxon>
        <taxon>Nematoda</taxon>
        <taxon>Chromadorea</taxon>
        <taxon>Plectida</taxon>
        <taxon>Plectina</taxon>
        <taxon>Plectoidea</taxon>
        <taxon>Plectidae</taxon>
        <taxon>Plectus</taxon>
    </lineage>
</organism>